<evidence type="ECO:0000313" key="1">
    <source>
        <dbReference type="EMBL" id="KAH3736379.1"/>
    </source>
</evidence>
<comment type="caution">
    <text evidence="1">The sequence shown here is derived from an EMBL/GenBank/DDBJ whole genome shotgun (WGS) entry which is preliminary data.</text>
</comment>
<keyword evidence="3" id="KW-1185">Reference proteome</keyword>
<dbReference type="AlphaFoldDB" id="A0A9D4D1B3"/>
<reference evidence="1" key="1">
    <citation type="journal article" date="2019" name="bioRxiv">
        <title>The Genome of the Zebra Mussel, Dreissena polymorpha: A Resource for Invasive Species Research.</title>
        <authorList>
            <person name="McCartney M.A."/>
            <person name="Auch B."/>
            <person name="Kono T."/>
            <person name="Mallez S."/>
            <person name="Zhang Y."/>
            <person name="Obille A."/>
            <person name="Becker A."/>
            <person name="Abrahante J.E."/>
            <person name="Garbe J."/>
            <person name="Badalamenti J.P."/>
            <person name="Herman A."/>
            <person name="Mangelson H."/>
            <person name="Liachko I."/>
            <person name="Sullivan S."/>
            <person name="Sone E.D."/>
            <person name="Koren S."/>
            <person name="Silverstein K.A.T."/>
            <person name="Beckman K.B."/>
            <person name="Gohl D.M."/>
        </authorList>
    </citation>
    <scope>NUCLEOTIDE SEQUENCE</scope>
    <source>
        <strain evidence="1">Duluth1</strain>
        <tissue evidence="1">Whole animal</tissue>
    </source>
</reference>
<gene>
    <name evidence="1" type="ORF">DPMN_042942</name>
    <name evidence="2" type="ORF">DPMN_049185</name>
</gene>
<sequence length="54" mass="6038">MSARYLVGAGRKEEAFRILQSIAKINKTQLPEGELVEEMQVSVLYLLKSESPVS</sequence>
<protein>
    <submittedName>
        <fullName evidence="1">Uncharacterized protein</fullName>
    </submittedName>
</protein>
<evidence type="ECO:0000313" key="3">
    <source>
        <dbReference type="Proteomes" id="UP000828390"/>
    </source>
</evidence>
<name>A0A9D4D1B3_DREPO</name>
<dbReference type="EMBL" id="JAIWYP010000011">
    <property type="protein sequence ID" value="KAH3736379.1"/>
    <property type="molecule type" value="Genomic_DNA"/>
</dbReference>
<dbReference type="EMBL" id="JAIWYP010000011">
    <property type="protein sequence ID" value="KAH3742442.1"/>
    <property type="molecule type" value="Genomic_DNA"/>
</dbReference>
<reference evidence="1" key="2">
    <citation type="submission" date="2020-11" db="EMBL/GenBank/DDBJ databases">
        <authorList>
            <person name="McCartney M.A."/>
            <person name="Auch B."/>
            <person name="Kono T."/>
            <person name="Mallez S."/>
            <person name="Becker A."/>
            <person name="Gohl D.M."/>
            <person name="Silverstein K.A.T."/>
            <person name="Koren S."/>
            <person name="Bechman K.B."/>
            <person name="Herman A."/>
            <person name="Abrahante J.E."/>
            <person name="Garbe J."/>
        </authorList>
    </citation>
    <scope>NUCLEOTIDE SEQUENCE</scope>
    <source>
        <strain evidence="1">Duluth1</strain>
        <tissue evidence="1">Whole animal</tissue>
    </source>
</reference>
<dbReference type="Proteomes" id="UP000828390">
    <property type="component" value="Unassembled WGS sequence"/>
</dbReference>
<accession>A0A9D4D1B3</accession>
<proteinExistence type="predicted"/>
<evidence type="ECO:0000313" key="2">
    <source>
        <dbReference type="EMBL" id="KAH3742442.1"/>
    </source>
</evidence>
<organism evidence="1 3">
    <name type="scientific">Dreissena polymorpha</name>
    <name type="common">Zebra mussel</name>
    <name type="synonym">Mytilus polymorpha</name>
    <dbReference type="NCBI Taxonomy" id="45954"/>
    <lineage>
        <taxon>Eukaryota</taxon>
        <taxon>Metazoa</taxon>
        <taxon>Spiralia</taxon>
        <taxon>Lophotrochozoa</taxon>
        <taxon>Mollusca</taxon>
        <taxon>Bivalvia</taxon>
        <taxon>Autobranchia</taxon>
        <taxon>Heteroconchia</taxon>
        <taxon>Euheterodonta</taxon>
        <taxon>Imparidentia</taxon>
        <taxon>Neoheterodontei</taxon>
        <taxon>Myida</taxon>
        <taxon>Dreissenoidea</taxon>
        <taxon>Dreissenidae</taxon>
        <taxon>Dreissena</taxon>
    </lineage>
</organism>
<dbReference type="Gene3D" id="1.10.286.90">
    <property type="entry name" value="MFS transporter, transmembrane helix TM10b"/>
    <property type="match status" value="1"/>
</dbReference>